<protein>
    <recommendedName>
        <fullName evidence="2">VWFC domain-containing protein</fullName>
    </recommendedName>
</protein>
<feature type="compositionally biased region" description="Low complexity" evidence="1">
    <location>
        <begin position="417"/>
        <end position="431"/>
    </location>
</feature>
<dbReference type="Proteomes" id="UP001159042">
    <property type="component" value="Unassembled WGS sequence"/>
</dbReference>
<keyword evidence="4" id="KW-1185">Reference proteome</keyword>
<dbReference type="SUPFAM" id="SSF57603">
    <property type="entry name" value="FnI-like domain"/>
    <property type="match status" value="1"/>
</dbReference>
<gene>
    <name evidence="3" type="ORF">NQ315_017277</name>
</gene>
<dbReference type="PROSITE" id="PS50184">
    <property type="entry name" value="VWFC_2"/>
    <property type="match status" value="1"/>
</dbReference>
<feature type="domain" description="VWFC" evidence="2">
    <location>
        <begin position="225"/>
        <end position="289"/>
    </location>
</feature>
<comment type="caution">
    <text evidence="3">The sequence shown here is derived from an EMBL/GenBank/DDBJ whole genome shotgun (WGS) entry which is preliminary data.</text>
</comment>
<name>A0AAV8V8B0_9CUCU</name>
<dbReference type="EMBL" id="JANEYG010000309">
    <property type="protein sequence ID" value="KAJ8910384.1"/>
    <property type="molecule type" value="Genomic_DNA"/>
</dbReference>
<organism evidence="3 4">
    <name type="scientific">Exocentrus adspersus</name>
    <dbReference type="NCBI Taxonomy" id="1586481"/>
    <lineage>
        <taxon>Eukaryota</taxon>
        <taxon>Metazoa</taxon>
        <taxon>Ecdysozoa</taxon>
        <taxon>Arthropoda</taxon>
        <taxon>Hexapoda</taxon>
        <taxon>Insecta</taxon>
        <taxon>Pterygota</taxon>
        <taxon>Neoptera</taxon>
        <taxon>Endopterygota</taxon>
        <taxon>Coleoptera</taxon>
        <taxon>Polyphaga</taxon>
        <taxon>Cucujiformia</taxon>
        <taxon>Chrysomeloidea</taxon>
        <taxon>Cerambycidae</taxon>
        <taxon>Lamiinae</taxon>
        <taxon>Acanthocinini</taxon>
        <taxon>Exocentrus</taxon>
    </lineage>
</organism>
<dbReference type="InterPro" id="IPR001007">
    <property type="entry name" value="VWF_dom"/>
</dbReference>
<evidence type="ECO:0000259" key="2">
    <source>
        <dbReference type="PROSITE" id="PS50184"/>
    </source>
</evidence>
<dbReference type="AlphaFoldDB" id="A0AAV8V8B0"/>
<evidence type="ECO:0000313" key="3">
    <source>
        <dbReference type="EMBL" id="KAJ8910384.1"/>
    </source>
</evidence>
<proteinExistence type="predicted"/>
<sequence length="444" mass="48829">EVVSTTGTGSNTSYPVTLKTVLNSTDCTKHSSLYFLESNKIEVTTVLPVDANEINKLADVRITNFEDFVSTTSNEEFSVSTTEDNTSEFTRNVNTVNATLRDVPNISNVQPDIEAILNLTKQKTKLEDYDYDYNEPSLPPSLPNVRIIPFVAADALDAKKELPKENTVYPSKKVSDASFGYTNLFSPPIETEGGFIPKDPPLLDNFYENVVTVPSITLAPKQNNDNCVDQEGREVLHGQSVASDSPCTTCTCFYRNIVCQKPTCSLPRPGCRKSPVQDITLCCPLYVCDAEAPTVVLDRMEESSNSQEILTPPNKIVTPDPFRDVIRTEPAPNLQSLIVDMMPFLARKTTAAIPQFLTEKPTETVTAEMNSTSATIDTSFKPDAFSLDKVLDILFPVIEKDKNEMQTNQVPTTVARTSPIATSSTTPIPSTFQKSKPVETTPAN</sequence>
<reference evidence="3 4" key="1">
    <citation type="journal article" date="2023" name="Insect Mol. Biol.">
        <title>Genome sequencing provides insights into the evolution of gene families encoding plant cell wall-degrading enzymes in longhorned beetles.</title>
        <authorList>
            <person name="Shin N.R."/>
            <person name="Okamura Y."/>
            <person name="Kirsch R."/>
            <person name="Pauchet Y."/>
        </authorList>
    </citation>
    <scope>NUCLEOTIDE SEQUENCE [LARGE SCALE GENOMIC DNA]</scope>
    <source>
        <strain evidence="3">EAD_L_NR</strain>
    </source>
</reference>
<evidence type="ECO:0000313" key="4">
    <source>
        <dbReference type="Proteomes" id="UP001159042"/>
    </source>
</evidence>
<evidence type="ECO:0000256" key="1">
    <source>
        <dbReference type="SAM" id="MobiDB-lite"/>
    </source>
</evidence>
<accession>A0AAV8V8B0</accession>
<feature type="non-terminal residue" evidence="3">
    <location>
        <position position="1"/>
    </location>
</feature>
<feature type="region of interest" description="Disordered" evidence="1">
    <location>
        <begin position="417"/>
        <end position="444"/>
    </location>
</feature>